<dbReference type="InterPro" id="IPR003305">
    <property type="entry name" value="CenC_carb-bd"/>
</dbReference>
<dbReference type="PROSITE" id="PS51760">
    <property type="entry name" value="GH10_2"/>
    <property type="match status" value="1"/>
</dbReference>
<evidence type="ECO:0000313" key="15">
    <source>
        <dbReference type="EMBL" id="WIV17470.1"/>
    </source>
</evidence>
<dbReference type="Gene3D" id="2.60.120.260">
    <property type="entry name" value="Galactose-binding domain-like"/>
    <property type="match status" value="2"/>
</dbReference>
<evidence type="ECO:0000256" key="9">
    <source>
        <dbReference type="ARBA" id="ARBA00023326"/>
    </source>
</evidence>
<feature type="compositionally biased region" description="Pro residues" evidence="11">
    <location>
        <begin position="1076"/>
        <end position="1098"/>
    </location>
</feature>
<organism evidence="15 16">
    <name type="scientific">Paenibacillus polygoni</name>
    <dbReference type="NCBI Taxonomy" id="3050112"/>
    <lineage>
        <taxon>Bacteria</taxon>
        <taxon>Bacillati</taxon>
        <taxon>Bacillota</taxon>
        <taxon>Bacilli</taxon>
        <taxon>Bacillales</taxon>
        <taxon>Paenibacillaceae</taxon>
        <taxon>Paenibacillus</taxon>
    </lineage>
</organism>
<dbReference type="Pfam" id="PF06452">
    <property type="entry name" value="CBM9_1"/>
    <property type="match status" value="2"/>
</dbReference>
<evidence type="ECO:0000256" key="1">
    <source>
        <dbReference type="ARBA" id="ARBA00000681"/>
    </source>
</evidence>
<dbReference type="PROSITE" id="PS51272">
    <property type="entry name" value="SLH"/>
    <property type="match status" value="3"/>
</dbReference>
<comment type="similarity">
    <text evidence="3 10">Belongs to the glycosyl hydrolase 10 (cellulase F) family.</text>
</comment>
<evidence type="ECO:0000259" key="14">
    <source>
        <dbReference type="PROSITE" id="PS51760"/>
    </source>
</evidence>
<feature type="domain" description="GH10" evidence="14">
    <location>
        <begin position="365"/>
        <end position="710"/>
    </location>
</feature>
<evidence type="ECO:0000256" key="8">
    <source>
        <dbReference type="ARBA" id="ARBA00023295"/>
    </source>
</evidence>
<comment type="catalytic activity">
    <reaction evidence="1 10">
        <text>Endohydrolysis of (1-&gt;4)-beta-D-xylosidic linkages in xylans.</text>
        <dbReference type="EC" id="3.2.1.8"/>
    </reaction>
</comment>
<evidence type="ECO:0000256" key="3">
    <source>
        <dbReference type="ARBA" id="ARBA00007495"/>
    </source>
</evidence>
<dbReference type="InterPro" id="IPR001119">
    <property type="entry name" value="SLH_dom"/>
</dbReference>
<evidence type="ECO:0000259" key="13">
    <source>
        <dbReference type="PROSITE" id="PS51272"/>
    </source>
</evidence>
<feature type="signal peptide" evidence="12">
    <location>
        <begin position="1"/>
        <end position="19"/>
    </location>
</feature>
<dbReference type="SUPFAM" id="SSF49344">
    <property type="entry name" value="CBD9-like"/>
    <property type="match status" value="2"/>
</dbReference>
<sequence>MRSKISSVLAFIMCITIMAPQGIWLPKADAAAVGETVVSSDFESGVDGWFKRGSETVTQSTYDAQSGNGSLLTTGRTATWNGPGMNVTEKLVKGATYEFSIYAKLKEKGSATIELTLNQSDLPKVDGKDNPATYVKINSNTVTEADWVQLVGEVQVDKRASGYQVYVQSTDNATVDYYIDTFSAKLVKLPEDSEPTLPGDGEIDQPGHLFDFEDGQGKWIRRNGDGQISVTDLDNHTTGGSKSLLTTISEQYDGPILDVLKKMNPNEKYDLSAWVKMAPDSKPTTLRISVQSGKNSFSNVSSDVLVTSGEWIQLKGTYTVPAAPEVLNVYVESAEKPAEARSFYLDDFQISLSAPASGQTPLPIQTDIDALKTVYEKYFDIGAAVEPPRLSGNIQQLLDFHYNSVVAENSMKPQSLSPSEGKWNFSSADIIAQYAKDNNLNLRLHTLAWHSQAAEWMFKDANGVALEATEANKQLVLDRLTNYIQVVLRHFKDMGVTIHDIDVVNEVIDESQPDGMRRSEWYRLTGIDFIRTAFKVAREELPYAKLYINDYNTHSPKKRDFMYDLAVKLRDEGIPIDGVGHQTHINISGPSIEQISDSIRKFGEAGFDNQLTEVDVSVYTNNTTSYDTIPENLLVSQGYRYKELFKELIRLDDLGRTDKNPEGWISNVTLWGIADDFTWLHNRPIDRQDAPFPFDKQHQIKYAYWGMIEAVKTIFPSKLPVSGKAATAAQGTPKAGDPQDIAWGTIPAMKTESLGTLEADVKLLWDALHLYVRVAVKDNTKDSTDKIELFTDEGGNNKRTFTRDDSSVTEVEGGYVLTTAIPLEGKLGDKVKFDVRVTDLGVNDGSEQGGNGMIVSWSDPRNAQEYDTQGYGVLTYIEATKIGTAIKGTPIIDGELDAVWASAPVYKTDVKVEQTGSGAAKADFRTMWDDENLYVYAMVTDSVLSDAIKESAHEQDSIEIFVDQNNGKTTAYQDDDGQYRINFKNVRTTAGHASEDNFTSQTKIVPGGYVVEAAISLDKIKVTPNTVIGFDLQVNDDQDGGSRDSVFIWNDPTGLSYTNTSRFGVLQFKDKETAPNPNPNPTPNPTPSPSPSPAPSPSPNTNQNTNESASIQVSKDANGHATAKVSNAAFTEALKKVKAGRILFEIPLPSGTTKVNVKLPVDQIKTAKASGVKELEINAGLAKLVVPSTFIPDSADTTDAEFSIEKVDNNSLTDAVRSKVGNNPVLDFQLTIGGKQISNAGKNQKIQILIPYTSKDNEKKEQVVVYSINGNDSLQIINNGHYNPATSMVEFRVNDFSKFTMGHVNVNFTDLNQTEWAKESISALAARNIVKGATDQSFLPRKEVTRAEFVQMLISTLNLEAANTEVNFSDVEKGQWYSEAIIAAYQAGIVQGKKNGTFGVHDKITREDMAVMTLRALKATEFTGNTNNQGSTFADHSAISDYAKEAVATMKQAGIISGMPNGKFLPKATAIRAEAAVILHQLLSLN</sequence>
<dbReference type="Proteomes" id="UP001236415">
    <property type="component" value="Chromosome"/>
</dbReference>
<keyword evidence="4" id="KW-0858">Xylan degradation</keyword>
<dbReference type="Pfam" id="PF00395">
    <property type="entry name" value="SLH"/>
    <property type="match status" value="3"/>
</dbReference>
<evidence type="ECO:0000313" key="16">
    <source>
        <dbReference type="Proteomes" id="UP001236415"/>
    </source>
</evidence>
<comment type="pathway">
    <text evidence="2">Glycan degradation; xylan degradation.</text>
</comment>
<dbReference type="PANTHER" id="PTHR31490">
    <property type="entry name" value="GLYCOSYL HYDROLASE"/>
    <property type="match status" value="1"/>
</dbReference>
<feature type="chain" id="PRO_5045229952" description="Beta-xylanase" evidence="12">
    <location>
        <begin position="20"/>
        <end position="1486"/>
    </location>
</feature>
<feature type="region of interest" description="Disordered" evidence="11">
    <location>
        <begin position="1070"/>
        <end position="1118"/>
    </location>
</feature>
<dbReference type="InterPro" id="IPR017853">
    <property type="entry name" value="GH"/>
</dbReference>
<keyword evidence="5" id="KW-0677">Repeat</keyword>
<keyword evidence="9 10" id="KW-0624">Polysaccharide degradation</keyword>
<keyword evidence="6 10" id="KW-0378">Hydrolase</keyword>
<dbReference type="Pfam" id="PF00331">
    <property type="entry name" value="Glyco_hydro_10"/>
    <property type="match status" value="1"/>
</dbReference>
<evidence type="ECO:0000256" key="6">
    <source>
        <dbReference type="ARBA" id="ARBA00022801"/>
    </source>
</evidence>
<dbReference type="EMBL" id="CP127162">
    <property type="protein sequence ID" value="WIV17470.1"/>
    <property type="molecule type" value="Genomic_DNA"/>
</dbReference>
<dbReference type="SUPFAM" id="SSF51445">
    <property type="entry name" value="(Trans)glycosidases"/>
    <property type="match status" value="1"/>
</dbReference>
<dbReference type="PANTHER" id="PTHR31490:SF90">
    <property type="entry name" value="ENDO-1,4-BETA-XYLANASE A"/>
    <property type="match status" value="1"/>
</dbReference>
<keyword evidence="7 10" id="KW-0119">Carbohydrate metabolism</keyword>
<evidence type="ECO:0000256" key="11">
    <source>
        <dbReference type="SAM" id="MobiDB-lite"/>
    </source>
</evidence>
<proteinExistence type="inferred from homology"/>
<dbReference type="PRINTS" id="PR00134">
    <property type="entry name" value="GLHYDRLASE10"/>
</dbReference>
<dbReference type="InterPro" id="IPR010502">
    <property type="entry name" value="Carb-bd_dom_fam9"/>
</dbReference>
<feature type="domain" description="SLH" evidence="13">
    <location>
        <begin position="1430"/>
        <end position="1486"/>
    </location>
</feature>
<keyword evidence="16" id="KW-1185">Reference proteome</keyword>
<dbReference type="SMART" id="SM00633">
    <property type="entry name" value="Glyco_10"/>
    <property type="match status" value="1"/>
</dbReference>
<keyword evidence="8 10" id="KW-0326">Glycosidase</keyword>
<evidence type="ECO:0000256" key="7">
    <source>
        <dbReference type="ARBA" id="ARBA00023277"/>
    </source>
</evidence>
<dbReference type="RefSeq" id="WP_285741916.1">
    <property type="nucleotide sequence ID" value="NZ_CP127162.1"/>
</dbReference>
<dbReference type="InterPro" id="IPR044846">
    <property type="entry name" value="GH10"/>
</dbReference>
<keyword evidence="12" id="KW-0732">Signal</keyword>
<evidence type="ECO:0000256" key="2">
    <source>
        <dbReference type="ARBA" id="ARBA00004851"/>
    </source>
</evidence>
<evidence type="ECO:0000256" key="10">
    <source>
        <dbReference type="RuleBase" id="RU361174"/>
    </source>
</evidence>
<evidence type="ECO:0000256" key="5">
    <source>
        <dbReference type="ARBA" id="ARBA00022737"/>
    </source>
</evidence>
<evidence type="ECO:0000256" key="12">
    <source>
        <dbReference type="SAM" id="SignalP"/>
    </source>
</evidence>
<feature type="domain" description="SLH" evidence="13">
    <location>
        <begin position="1304"/>
        <end position="1363"/>
    </location>
</feature>
<evidence type="ECO:0000256" key="4">
    <source>
        <dbReference type="ARBA" id="ARBA00022651"/>
    </source>
</evidence>
<accession>A0ABY8X2M8</accession>
<dbReference type="Gene3D" id="3.20.20.80">
    <property type="entry name" value="Glycosidases"/>
    <property type="match status" value="1"/>
</dbReference>
<dbReference type="InterPro" id="IPR008979">
    <property type="entry name" value="Galactose-bd-like_sf"/>
</dbReference>
<dbReference type="EC" id="3.2.1.8" evidence="10"/>
<feature type="domain" description="SLH" evidence="13">
    <location>
        <begin position="1364"/>
        <end position="1427"/>
    </location>
</feature>
<name>A0ABY8X2M8_9BACL</name>
<gene>
    <name evidence="15" type="ORF">QPK24_13650</name>
</gene>
<reference evidence="15 16" key="1">
    <citation type="submission" date="2023-06" db="EMBL/GenBank/DDBJ databases">
        <title>Paenibacillus polygonum sp. nov., an endophytic bacterium, isolated from Polygonum lapathifolium L. in Nanji Wetland National Nature Reserve, South of Poyang Lake, Jiangxi Province, China.</title>
        <authorList>
            <person name="Yu Z."/>
        </authorList>
    </citation>
    <scope>NUCLEOTIDE SEQUENCE [LARGE SCALE GENOMIC DNA]</scope>
    <source>
        <strain evidence="15 16">C31</strain>
    </source>
</reference>
<protein>
    <recommendedName>
        <fullName evidence="10">Beta-xylanase</fullName>
        <ecNumber evidence="10">3.2.1.8</ecNumber>
    </recommendedName>
</protein>
<dbReference type="InterPro" id="IPR001000">
    <property type="entry name" value="GH10_dom"/>
</dbReference>
<dbReference type="Gene3D" id="2.60.40.1190">
    <property type="match status" value="1"/>
</dbReference>
<dbReference type="CDD" id="cd00005">
    <property type="entry name" value="CBM9_like_1"/>
    <property type="match status" value="1"/>
</dbReference>
<dbReference type="Pfam" id="PF02018">
    <property type="entry name" value="CBM_4_9"/>
    <property type="match status" value="2"/>
</dbReference>
<dbReference type="SUPFAM" id="SSF49785">
    <property type="entry name" value="Galactose-binding domain-like"/>
    <property type="match status" value="2"/>
</dbReference>